<dbReference type="InterPro" id="IPR005793">
    <property type="entry name" value="Formyl_trans_C"/>
</dbReference>
<accession>A0A418SGB0</accession>
<dbReference type="EC" id="2.1.2.9" evidence="2 5"/>
<dbReference type="SUPFAM" id="SSF53328">
    <property type="entry name" value="Formyltransferase"/>
    <property type="match status" value="1"/>
</dbReference>
<dbReference type="InterPro" id="IPR011034">
    <property type="entry name" value="Formyl_transferase-like_C_sf"/>
</dbReference>
<dbReference type="OrthoDB" id="9802815at2"/>
<dbReference type="PROSITE" id="PS00373">
    <property type="entry name" value="GART"/>
    <property type="match status" value="1"/>
</dbReference>
<dbReference type="FunFam" id="3.40.50.12230:FF:000001">
    <property type="entry name" value="Methionyl-tRNA formyltransferase"/>
    <property type="match status" value="1"/>
</dbReference>
<feature type="domain" description="Formyl transferase N-terminal" evidence="6">
    <location>
        <begin position="1"/>
        <end position="180"/>
    </location>
</feature>
<feature type="binding site" evidence="5">
    <location>
        <begin position="109"/>
        <end position="112"/>
    </location>
    <ligand>
        <name>(6S)-5,6,7,8-tetrahydrofolate</name>
        <dbReference type="ChEBI" id="CHEBI:57453"/>
    </ligand>
</feature>
<dbReference type="InterPro" id="IPR041711">
    <property type="entry name" value="Met-tRNA-FMT_N"/>
</dbReference>
<evidence type="ECO:0000256" key="1">
    <source>
        <dbReference type="ARBA" id="ARBA00010699"/>
    </source>
</evidence>
<evidence type="ECO:0000256" key="5">
    <source>
        <dbReference type="HAMAP-Rule" id="MF_00182"/>
    </source>
</evidence>
<comment type="similarity">
    <text evidence="1 5">Belongs to the Fmt family.</text>
</comment>
<dbReference type="SUPFAM" id="SSF50486">
    <property type="entry name" value="FMT C-terminal domain-like"/>
    <property type="match status" value="1"/>
</dbReference>
<dbReference type="PANTHER" id="PTHR11138">
    <property type="entry name" value="METHIONYL-TRNA FORMYLTRANSFERASE"/>
    <property type="match status" value="1"/>
</dbReference>
<proteinExistence type="inferred from homology"/>
<dbReference type="InterPro" id="IPR001555">
    <property type="entry name" value="GART_AS"/>
</dbReference>
<dbReference type="AlphaFoldDB" id="A0A418SGB0"/>
<dbReference type="EMBL" id="CP060436">
    <property type="protein sequence ID" value="QPM91720.1"/>
    <property type="molecule type" value="Genomic_DNA"/>
</dbReference>
<dbReference type="PANTHER" id="PTHR11138:SF5">
    <property type="entry name" value="METHIONYL-TRNA FORMYLTRANSFERASE, MITOCHONDRIAL"/>
    <property type="match status" value="1"/>
</dbReference>
<dbReference type="KEGG" id="palw:PSAL_029750"/>
<dbReference type="CDD" id="cd08704">
    <property type="entry name" value="Met_tRNA_FMT_C"/>
    <property type="match status" value="1"/>
</dbReference>
<dbReference type="InterPro" id="IPR036477">
    <property type="entry name" value="Formyl_transf_N_sf"/>
</dbReference>
<name>A0A418SGB0_9RHOB</name>
<dbReference type="Gene3D" id="3.40.50.12230">
    <property type="match status" value="1"/>
</dbReference>
<dbReference type="RefSeq" id="WP_119839348.1">
    <property type="nucleotide sequence ID" value="NZ_CP060436.1"/>
</dbReference>
<sequence>MRVIFMGTPDFSVPVLEALVAAGHDIAAVYCQPPRPAGRGKKDRPTPVHARALDLGLPVRHPKSLKGAAEQQEFSAFGADVAVVVAYGLILPQAILDAPAKGCLNIHASLLPRWRGAAPIHRAIMAGDSETGICIMQMDAGLDTGPVLLRESLAIGPEETTAELHDRLAPLGARLITQALAQLPDLKAEPQPEDGVTYAHKIDKTEARVDFTKPAEEVDRRIRGLSPFPGAWLEYEGQRLKLLASRRVNGNGPPGRVLDDALTVACGTGAVQILTLQRAGKGPQAAEVFLRGVPIPSGACLGGRGPEKA</sequence>
<evidence type="ECO:0000256" key="3">
    <source>
        <dbReference type="ARBA" id="ARBA00022679"/>
    </source>
</evidence>
<comment type="function">
    <text evidence="5">Attaches a formyl group to the free amino group of methionyl-tRNA(fMet). The formyl group appears to play a dual role in the initiator identity of N-formylmethionyl-tRNA by promoting its recognition by IF2 and preventing the misappropriation of this tRNA by the elongation apparatus.</text>
</comment>
<dbReference type="GO" id="GO:0004479">
    <property type="term" value="F:methionyl-tRNA formyltransferase activity"/>
    <property type="evidence" value="ECO:0007669"/>
    <property type="project" value="UniProtKB-UniRule"/>
</dbReference>
<evidence type="ECO:0000256" key="4">
    <source>
        <dbReference type="ARBA" id="ARBA00022917"/>
    </source>
</evidence>
<feature type="domain" description="Formyl transferase C-terminal" evidence="7">
    <location>
        <begin position="201"/>
        <end position="293"/>
    </location>
</feature>
<evidence type="ECO:0000313" key="9">
    <source>
        <dbReference type="Proteomes" id="UP000283786"/>
    </source>
</evidence>
<dbReference type="InterPro" id="IPR005794">
    <property type="entry name" value="Fmt"/>
</dbReference>
<evidence type="ECO:0000313" key="8">
    <source>
        <dbReference type="EMBL" id="QPM91720.1"/>
    </source>
</evidence>
<dbReference type="HAMAP" id="MF_00182">
    <property type="entry name" value="Formyl_trans"/>
    <property type="match status" value="1"/>
</dbReference>
<dbReference type="Pfam" id="PF02911">
    <property type="entry name" value="Formyl_trans_C"/>
    <property type="match status" value="1"/>
</dbReference>
<comment type="catalytic activity">
    <reaction evidence="5">
        <text>L-methionyl-tRNA(fMet) + (6R)-10-formyltetrahydrofolate = N-formyl-L-methionyl-tRNA(fMet) + (6S)-5,6,7,8-tetrahydrofolate + H(+)</text>
        <dbReference type="Rhea" id="RHEA:24380"/>
        <dbReference type="Rhea" id="RHEA-COMP:9952"/>
        <dbReference type="Rhea" id="RHEA-COMP:9953"/>
        <dbReference type="ChEBI" id="CHEBI:15378"/>
        <dbReference type="ChEBI" id="CHEBI:57453"/>
        <dbReference type="ChEBI" id="CHEBI:78530"/>
        <dbReference type="ChEBI" id="CHEBI:78844"/>
        <dbReference type="ChEBI" id="CHEBI:195366"/>
        <dbReference type="EC" id="2.1.2.9"/>
    </reaction>
</comment>
<keyword evidence="4 5" id="KW-0648">Protein biosynthesis</keyword>
<keyword evidence="3 5" id="KW-0808">Transferase</keyword>
<evidence type="ECO:0000259" key="7">
    <source>
        <dbReference type="Pfam" id="PF02911"/>
    </source>
</evidence>
<reference evidence="8 9" key="1">
    <citation type="submission" date="2020-08" db="EMBL/GenBank/DDBJ databases">
        <title>Genome sequence of Rhodobacteraceae bacterium Lw-13e.</title>
        <authorList>
            <person name="Poehlein A."/>
            <person name="Wolter L."/>
            <person name="Daniel R."/>
            <person name="Brinkhoff T."/>
        </authorList>
    </citation>
    <scope>NUCLEOTIDE SEQUENCE [LARGE SCALE GENOMIC DNA]</scope>
    <source>
        <strain evidence="8 9">Lw-13e</strain>
    </source>
</reference>
<gene>
    <name evidence="5 8" type="primary">fmt</name>
    <name evidence="8" type="ORF">PSAL_029750</name>
</gene>
<dbReference type="InterPro" id="IPR002376">
    <property type="entry name" value="Formyl_transf_N"/>
</dbReference>
<evidence type="ECO:0000259" key="6">
    <source>
        <dbReference type="Pfam" id="PF00551"/>
    </source>
</evidence>
<dbReference type="NCBIfam" id="TIGR00460">
    <property type="entry name" value="fmt"/>
    <property type="match status" value="1"/>
</dbReference>
<protein>
    <recommendedName>
        <fullName evidence="2 5">Methionyl-tRNA formyltransferase</fullName>
        <ecNumber evidence="2 5">2.1.2.9</ecNumber>
    </recommendedName>
</protein>
<evidence type="ECO:0000256" key="2">
    <source>
        <dbReference type="ARBA" id="ARBA00012261"/>
    </source>
</evidence>
<dbReference type="InterPro" id="IPR044135">
    <property type="entry name" value="Met-tRNA-FMT_C"/>
</dbReference>
<dbReference type="Proteomes" id="UP000283786">
    <property type="component" value="Chromosome"/>
</dbReference>
<dbReference type="Pfam" id="PF00551">
    <property type="entry name" value="Formyl_trans_N"/>
    <property type="match status" value="1"/>
</dbReference>
<dbReference type="GO" id="GO:0005829">
    <property type="term" value="C:cytosol"/>
    <property type="evidence" value="ECO:0007669"/>
    <property type="project" value="TreeGrafter"/>
</dbReference>
<dbReference type="CDD" id="cd08646">
    <property type="entry name" value="FMT_core_Met-tRNA-FMT_N"/>
    <property type="match status" value="1"/>
</dbReference>
<keyword evidence="9" id="KW-1185">Reference proteome</keyword>
<organism evidence="8 9">
    <name type="scientific">Pseudooceanicola algae</name>
    <dbReference type="NCBI Taxonomy" id="1537215"/>
    <lineage>
        <taxon>Bacteria</taxon>
        <taxon>Pseudomonadati</taxon>
        <taxon>Pseudomonadota</taxon>
        <taxon>Alphaproteobacteria</taxon>
        <taxon>Rhodobacterales</taxon>
        <taxon>Paracoccaceae</taxon>
        <taxon>Pseudooceanicola</taxon>
    </lineage>
</organism>